<dbReference type="InterPro" id="IPR052301">
    <property type="entry name" value="SCF_F-box/WD-repeat"/>
</dbReference>
<dbReference type="AlphaFoldDB" id="A0A8J9YID3"/>
<sequence length="391" mass="45186">MKTIIINQNTLWRLISKQKFILINKSDQNLFTWYNKCRIFKNWCKGIYKTKVIIQHKTNYMPWLHFSNSETLYLSVGSELRCYKLDRRGIPHNGYIWSFEVPIVKRADVRTNDISRFVVKDNIIICGNRDGCAAVYKLNDNDHKPNLLIHIKDCHEEGLEEVSAVEKVGNTIVTVSNRSDSICFWQLENNESDVQYKMPSNISRKIEYLLPHQVCCQSIAANKAEDKLALGPTGQDKPMILDVNTGTFTMTSSSINYATVVRDIHWLNEQCVAYVTYSGKVQVFDTRNSNVVYQTTDPFLSSLYCLKTDCDRTIVTGSSEYTRCVLYDLRSKYHLQMYFTQKKSSPVYCLDFDSTKLIAAADRGVATLNFNLNKSSAHCRDYSQRFEFVNR</sequence>
<dbReference type="PANTHER" id="PTHR14381">
    <property type="entry name" value="DACTYLIN"/>
    <property type="match status" value="1"/>
</dbReference>
<dbReference type="Proteomes" id="UP000838878">
    <property type="component" value="Chromosome 9"/>
</dbReference>
<dbReference type="EMBL" id="OV170229">
    <property type="protein sequence ID" value="CAH0731894.1"/>
    <property type="molecule type" value="Genomic_DNA"/>
</dbReference>
<dbReference type="GO" id="GO:0019005">
    <property type="term" value="C:SCF ubiquitin ligase complex"/>
    <property type="evidence" value="ECO:0007669"/>
    <property type="project" value="TreeGrafter"/>
</dbReference>
<evidence type="ECO:0000313" key="1">
    <source>
        <dbReference type="EMBL" id="CAH0731894.1"/>
    </source>
</evidence>
<evidence type="ECO:0000313" key="2">
    <source>
        <dbReference type="Proteomes" id="UP000838878"/>
    </source>
</evidence>
<organism evidence="1 2">
    <name type="scientific">Brenthis ino</name>
    <name type="common">lesser marbled fritillary</name>
    <dbReference type="NCBI Taxonomy" id="405034"/>
    <lineage>
        <taxon>Eukaryota</taxon>
        <taxon>Metazoa</taxon>
        <taxon>Ecdysozoa</taxon>
        <taxon>Arthropoda</taxon>
        <taxon>Hexapoda</taxon>
        <taxon>Insecta</taxon>
        <taxon>Pterygota</taxon>
        <taxon>Neoptera</taxon>
        <taxon>Endopterygota</taxon>
        <taxon>Lepidoptera</taxon>
        <taxon>Glossata</taxon>
        <taxon>Ditrysia</taxon>
        <taxon>Papilionoidea</taxon>
        <taxon>Nymphalidae</taxon>
        <taxon>Heliconiinae</taxon>
        <taxon>Argynnini</taxon>
        <taxon>Brenthis</taxon>
    </lineage>
</organism>
<accession>A0A8J9YID3</accession>
<dbReference type="InterPro" id="IPR015943">
    <property type="entry name" value="WD40/YVTN_repeat-like_dom_sf"/>
</dbReference>
<dbReference type="SUPFAM" id="SSF50978">
    <property type="entry name" value="WD40 repeat-like"/>
    <property type="match status" value="1"/>
</dbReference>
<reference evidence="1" key="1">
    <citation type="submission" date="2021-12" db="EMBL/GenBank/DDBJ databases">
        <authorList>
            <person name="Martin H S."/>
        </authorList>
    </citation>
    <scope>NUCLEOTIDE SEQUENCE</scope>
</reference>
<proteinExistence type="predicted"/>
<dbReference type="GO" id="GO:0031146">
    <property type="term" value="P:SCF-dependent proteasomal ubiquitin-dependent protein catabolic process"/>
    <property type="evidence" value="ECO:0007669"/>
    <property type="project" value="TreeGrafter"/>
</dbReference>
<gene>
    <name evidence="1" type="ORF">BINO364_LOCUS16659</name>
</gene>
<dbReference type="InterPro" id="IPR036322">
    <property type="entry name" value="WD40_repeat_dom_sf"/>
</dbReference>
<dbReference type="OrthoDB" id="435188at2759"/>
<name>A0A8J9YID3_9NEOP</name>
<dbReference type="PANTHER" id="PTHR14381:SF1">
    <property type="entry name" value="F-BOX_WD REPEAT-CONTAINING PROTEIN 4"/>
    <property type="match status" value="1"/>
</dbReference>
<keyword evidence="2" id="KW-1185">Reference proteome</keyword>
<feature type="non-terminal residue" evidence="1">
    <location>
        <position position="391"/>
    </location>
</feature>
<protein>
    <submittedName>
        <fullName evidence="1">Uncharacterized protein</fullName>
    </submittedName>
</protein>
<dbReference type="Gene3D" id="2.130.10.10">
    <property type="entry name" value="YVTN repeat-like/Quinoprotein amine dehydrogenase"/>
    <property type="match status" value="1"/>
</dbReference>